<dbReference type="InterPro" id="IPR009057">
    <property type="entry name" value="Homeodomain-like_sf"/>
</dbReference>
<feature type="domain" description="HTH araC/xylS-type" evidence="4">
    <location>
        <begin position="203"/>
        <end position="304"/>
    </location>
</feature>
<dbReference type="AlphaFoldDB" id="A0A5N0UNH5"/>
<dbReference type="SUPFAM" id="SSF46689">
    <property type="entry name" value="Homeodomain-like"/>
    <property type="match status" value="1"/>
</dbReference>
<dbReference type="InterPro" id="IPR018060">
    <property type="entry name" value="HTH_AraC"/>
</dbReference>
<dbReference type="InterPro" id="IPR037923">
    <property type="entry name" value="HTH-like"/>
</dbReference>
<keyword evidence="2" id="KW-0238">DNA-binding</keyword>
<keyword evidence="3" id="KW-0804">Transcription</keyword>
<name>A0A5N0UNH5_9PSEU</name>
<evidence type="ECO:0000256" key="1">
    <source>
        <dbReference type="ARBA" id="ARBA00023015"/>
    </source>
</evidence>
<evidence type="ECO:0000313" key="5">
    <source>
        <dbReference type="EMBL" id="KAA9150856.1"/>
    </source>
</evidence>
<organism evidence="5 6">
    <name type="scientific">Amycolatopsis acidicola</name>
    <dbReference type="NCBI Taxonomy" id="2596893"/>
    <lineage>
        <taxon>Bacteria</taxon>
        <taxon>Bacillati</taxon>
        <taxon>Actinomycetota</taxon>
        <taxon>Actinomycetes</taxon>
        <taxon>Pseudonocardiales</taxon>
        <taxon>Pseudonocardiaceae</taxon>
        <taxon>Amycolatopsis</taxon>
    </lineage>
</organism>
<dbReference type="EMBL" id="VMNW02000111">
    <property type="protein sequence ID" value="KAA9150856.1"/>
    <property type="molecule type" value="Genomic_DNA"/>
</dbReference>
<dbReference type="OrthoDB" id="9799345at2"/>
<accession>A0A5N0UNH5</accession>
<evidence type="ECO:0000256" key="3">
    <source>
        <dbReference type="ARBA" id="ARBA00023163"/>
    </source>
</evidence>
<dbReference type="SUPFAM" id="SSF51215">
    <property type="entry name" value="Regulatory protein AraC"/>
    <property type="match status" value="1"/>
</dbReference>
<dbReference type="Gene3D" id="1.10.10.60">
    <property type="entry name" value="Homeodomain-like"/>
    <property type="match status" value="1"/>
</dbReference>
<protein>
    <submittedName>
        <fullName evidence="5">Helix-turn-helix domain-containing protein</fullName>
    </submittedName>
</protein>
<evidence type="ECO:0000313" key="6">
    <source>
        <dbReference type="Proteomes" id="UP000319769"/>
    </source>
</evidence>
<dbReference type="PANTHER" id="PTHR46796">
    <property type="entry name" value="HTH-TYPE TRANSCRIPTIONAL ACTIVATOR RHAS-RELATED"/>
    <property type="match status" value="1"/>
</dbReference>
<dbReference type="PANTHER" id="PTHR46796:SF6">
    <property type="entry name" value="ARAC SUBFAMILY"/>
    <property type="match status" value="1"/>
</dbReference>
<gene>
    <name evidence="5" type="ORF">FPZ12_040375</name>
</gene>
<dbReference type="InterPro" id="IPR035418">
    <property type="entry name" value="AraC-bd_2"/>
</dbReference>
<dbReference type="Pfam" id="PF14525">
    <property type="entry name" value="AraC_binding_2"/>
    <property type="match status" value="1"/>
</dbReference>
<dbReference type="Proteomes" id="UP000319769">
    <property type="component" value="Unassembled WGS sequence"/>
</dbReference>
<evidence type="ECO:0000259" key="4">
    <source>
        <dbReference type="PROSITE" id="PS01124"/>
    </source>
</evidence>
<dbReference type="GO" id="GO:0043565">
    <property type="term" value="F:sequence-specific DNA binding"/>
    <property type="evidence" value="ECO:0007669"/>
    <property type="project" value="InterPro"/>
</dbReference>
<keyword evidence="1" id="KW-0805">Transcription regulation</keyword>
<dbReference type="InterPro" id="IPR050204">
    <property type="entry name" value="AraC_XylS_family_regulators"/>
</dbReference>
<proteinExistence type="predicted"/>
<dbReference type="Pfam" id="PF12833">
    <property type="entry name" value="HTH_18"/>
    <property type="match status" value="1"/>
</dbReference>
<reference evidence="5" key="1">
    <citation type="submission" date="2019-09" db="EMBL/GenBank/DDBJ databases">
        <authorList>
            <person name="Teo W.F.A."/>
            <person name="Duangmal K."/>
        </authorList>
    </citation>
    <scope>NUCLEOTIDE SEQUENCE [LARGE SCALE GENOMIC DNA]</scope>
    <source>
        <strain evidence="5">K81G1</strain>
    </source>
</reference>
<dbReference type="PROSITE" id="PS01124">
    <property type="entry name" value="HTH_ARAC_FAMILY_2"/>
    <property type="match status" value="1"/>
</dbReference>
<comment type="caution">
    <text evidence="5">The sequence shown here is derived from an EMBL/GenBank/DDBJ whole genome shotgun (WGS) entry which is preliminary data.</text>
</comment>
<evidence type="ECO:0000256" key="2">
    <source>
        <dbReference type="ARBA" id="ARBA00023125"/>
    </source>
</evidence>
<sequence>MLSTGSVPAADSLDYWRQGISEAFVPLHADAGGGEFHGRMRVDDLGAMLVSRVDADAHRVRRTPALISRSERGRYKLGLQLHGSCLLVQNGRETVLRPGDFALYDTDRPYTLAFGEPTSMAVFMFPRQRLGLPGEHVLARRIGLDEEPGSLLSPLFLRLVKDAGRRATAAAPLASATLDLLSALLTEQLADRAPAVPHDALVLRAKAFIDEHLADPGLCPDVVATALHISTRYLQKLFAGEGATVSAWIRSRRLEHCRRELAGPQALGKPVSAVGAAWGLPDAAHFSRSFKAAYGLSPREFRAQALAG</sequence>
<dbReference type="SMART" id="SM00342">
    <property type="entry name" value="HTH_ARAC"/>
    <property type="match status" value="1"/>
</dbReference>
<dbReference type="GO" id="GO:0003700">
    <property type="term" value="F:DNA-binding transcription factor activity"/>
    <property type="evidence" value="ECO:0007669"/>
    <property type="project" value="InterPro"/>
</dbReference>
<keyword evidence="6" id="KW-1185">Reference proteome</keyword>